<dbReference type="PANTHER" id="PTHR22948:SF29">
    <property type="entry name" value="FI02030P-RELATED"/>
    <property type="match status" value="1"/>
</dbReference>
<feature type="compositionally biased region" description="Polar residues" evidence="1">
    <location>
        <begin position="1760"/>
        <end position="1773"/>
    </location>
</feature>
<dbReference type="PANTHER" id="PTHR22948">
    <property type="entry name" value="TUDOR DOMAIN CONTAINING PROTEIN"/>
    <property type="match status" value="1"/>
</dbReference>
<sequence length="1826" mass="207967">MESLIFVTTVETKGSYLKIMGQIDKSVAILIESSLHENSSQFDQGKHMLSKSECQEGVLCCAKYKDGDYYRAQITNTTYLSQDVVELLFIDYGNRENCTVKDLRGMTCFAANIVTLPPLAREFIIAGYTHAGSKWNERAIEELSENIKYISYNYKVVGQIGNNVMITLLSDNNDPLAKYAKDGFISTVPLEIQQAALQESINKRTSNGPTKSPETIITYRSTPILVNEEYKAYISYVTDGPCLFTVQLREMEEKLDNLMRDINNPGMNLQRLDDFPIPGSVCLAQSLEDNYICRAVVTSTVDSRIKVFYVDFGNTEELQFSRLYQMPVKYLIPKVMATRFGLAGLSGCNVNMEMKVAFKDFVTNKVLTMRKVPQTAESALPLCELHDKNNVNALDFIKKAAVVSYSDPVSLVKGICQEVRVTYANNCRQFFVQLASKQYDIASLMKLIQRTCASKKPIDPRKIALGTPCIALNESDMTYYRAEIIGIEEKRVLCKFVDFGFQGHTIKSNVVPADPEIMMMLKPQAIECCLNGYYNIDKIDPVWDIFFRKIAEKSLFSLKLVETTGTKHLVDLFDEKNASVNTLIYDQLGTKTHHKNLESFDADNNILRNTQRSNSGMDNIQYSNGEENWREIRNRNSQTGQNGNKKNKNAEKQNQSNKRNARNDNSKNERNLNNHGLKQPTRQSDKDSTDRQKKRADNSRKTSREGSENSYSGSDISVNKYPKKSIKPLKQEFDFAGPNDAYEEYDDLTKMCLQKVSVCWFFNPANFYCQLYREQVRFSVMMKEIQFTYKSRNIFTEATVDMPVIAQFEDDGALYRAKIIQKIKSTMSVYFVDFGNISKTDIVYQIEKKHMEMPAQALHCSLPDIVPFENKAWPKTEKFSSYFNKDMYSCLFSEKKDKCYYVNLLLEEIDPKTSLNLTVKEKLIDDKLASDYIAPNKLKVSLLNNRTIRCKLHSMESLSNIELQLQPKVIVTCSFFFWKNATEDSEQILRNYINKFVIVHVNNIVNDKLSVIFYNELGNLIDLLVGKNNVPENISPVCPYPIIFTSIEGRIVNISGVSIFIKPVKHEETIDSIKQNMCTYYERISFEDIKLSVGKMVAFKSKDSNWYRGRVMKKISEQYRLHVIDYGRIEFVSLKDIRVLTMPFLIYHELVVQVHVKNCAGLEINDLVQLSSLHYKQDDLHGKLMVIQSTWKPFIVPPSKSIATLLVSEPEQKPETAIVEANTKPRTDSNKFQVELSHFDNPNEFYLQLIDSIDTINKLQIKLQQEAPGLPAVDNVTTGILCAAVYSVDQLWYRAQVLDADSDITTVRFIDYGNTDVLNNDSTTIKILPAEMLTLDQHARRCSLYLGPVNGEWSTAACERFDLLVADKDLEVNIVHEDEKSTYVDLYADGQNVGKTLYKENLATKLDFEATNTITGYFSHMNSPSEFWMQLESACGDLEWIADQLEHAENYKPLENSAPGTLCAAIFADDGNWYRARILSNTIAGIEVIFIDYGNSCTCTSLKELPEELVMLPALAQKCSLQKPPGILEWPIDATDRLNTISADGLAIFNVYKLSQGETSIVQLVLNGEDISLKLLPELKDVKLSHVISVDEFYVQEIREDMEKMQVELQKEAANYKDYVGDSKDDVVIAQCESTFFRCKKIDEKQAFLIDVGIVKDFSALKECPDKFNTTSIAPCAVKSKLQPLQDYTWNEESLIKFKEMIGTTFQAEFRKDSLIVRLYYKYSDIRSQLPAVKLSPNSVHTIPAKLIQQKTPSNDEKTIPSTQDSLQVNESNNESVVDLATEIKSELIEEVERKINEISIKDDAKNDATDVEHSIEVEESKTKEE</sequence>
<dbReference type="Proteomes" id="UP000695000">
    <property type="component" value="Unplaced"/>
</dbReference>
<feature type="domain" description="Tudor" evidence="2">
    <location>
        <begin position="1090"/>
        <end position="1147"/>
    </location>
</feature>
<dbReference type="InterPro" id="IPR002999">
    <property type="entry name" value="Tudor"/>
</dbReference>
<dbReference type="SMART" id="SM00333">
    <property type="entry name" value="TUDOR"/>
    <property type="match status" value="7"/>
</dbReference>
<feature type="region of interest" description="Disordered" evidence="1">
    <location>
        <begin position="1749"/>
        <end position="1773"/>
    </location>
</feature>
<feature type="compositionally biased region" description="Basic and acidic residues" evidence="1">
    <location>
        <begin position="683"/>
        <end position="707"/>
    </location>
</feature>
<dbReference type="InterPro" id="IPR050621">
    <property type="entry name" value="Tudor_domain_containing"/>
</dbReference>
<feature type="region of interest" description="Disordered" evidence="1">
    <location>
        <begin position="1799"/>
        <end position="1826"/>
    </location>
</feature>
<dbReference type="RefSeq" id="XP_017783203.1">
    <property type="nucleotide sequence ID" value="XM_017927714.1"/>
</dbReference>
<accession>A0ABM1N8Q3</accession>
<evidence type="ECO:0000256" key="1">
    <source>
        <dbReference type="SAM" id="MobiDB-lite"/>
    </source>
</evidence>
<dbReference type="Gene3D" id="2.40.50.90">
    <property type="match status" value="4"/>
</dbReference>
<gene>
    <name evidence="4" type="primary">LOC108567325</name>
</gene>
<feature type="domain" description="Tudor" evidence="2">
    <location>
        <begin position="1456"/>
        <end position="1514"/>
    </location>
</feature>
<dbReference type="Gene3D" id="2.30.30.140">
    <property type="match status" value="7"/>
</dbReference>
<keyword evidence="3" id="KW-1185">Reference proteome</keyword>
<feature type="domain" description="Tudor" evidence="2">
    <location>
        <begin position="53"/>
        <end position="113"/>
    </location>
</feature>
<reference evidence="4" key="1">
    <citation type="submission" date="2025-08" db="UniProtKB">
        <authorList>
            <consortium name="RefSeq"/>
        </authorList>
    </citation>
    <scope>IDENTIFICATION</scope>
    <source>
        <tissue evidence="4">Whole Larva</tissue>
    </source>
</reference>
<organism evidence="3 4">
    <name type="scientific">Nicrophorus vespilloides</name>
    <name type="common">Boreal carrion beetle</name>
    <dbReference type="NCBI Taxonomy" id="110193"/>
    <lineage>
        <taxon>Eukaryota</taxon>
        <taxon>Metazoa</taxon>
        <taxon>Ecdysozoa</taxon>
        <taxon>Arthropoda</taxon>
        <taxon>Hexapoda</taxon>
        <taxon>Insecta</taxon>
        <taxon>Pterygota</taxon>
        <taxon>Neoptera</taxon>
        <taxon>Endopterygota</taxon>
        <taxon>Coleoptera</taxon>
        <taxon>Polyphaga</taxon>
        <taxon>Staphyliniformia</taxon>
        <taxon>Silphidae</taxon>
        <taxon>Nicrophorinae</taxon>
        <taxon>Nicrophorus</taxon>
    </lineage>
</organism>
<feature type="compositionally biased region" description="Basic and acidic residues" evidence="1">
    <location>
        <begin position="661"/>
        <end position="672"/>
    </location>
</feature>
<feature type="domain" description="Tudor" evidence="2">
    <location>
        <begin position="275"/>
        <end position="333"/>
    </location>
</feature>
<dbReference type="CDD" id="cd20379">
    <property type="entry name" value="Tudor_dTUD-like"/>
    <property type="match status" value="1"/>
</dbReference>
<feature type="region of interest" description="Disordered" evidence="1">
    <location>
        <begin position="636"/>
        <end position="720"/>
    </location>
</feature>
<feature type="compositionally biased region" description="Polar residues" evidence="1">
    <location>
        <begin position="673"/>
        <end position="682"/>
    </location>
</feature>
<dbReference type="GeneID" id="108567325"/>
<dbReference type="InterPro" id="IPR035437">
    <property type="entry name" value="SNase_OB-fold_sf"/>
</dbReference>
<feature type="compositionally biased region" description="Polar residues" evidence="1">
    <location>
        <begin position="708"/>
        <end position="717"/>
    </location>
</feature>
<dbReference type="Pfam" id="PF00567">
    <property type="entry name" value="TUDOR"/>
    <property type="match status" value="7"/>
</dbReference>
<evidence type="ECO:0000313" key="3">
    <source>
        <dbReference type="Proteomes" id="UP000695000"/>
    </source>
</evidence>
<feature type="domain" description="Tudor" evidence="2">
    <location>
        <begin position="462"/>
        <end position="520"/>
    </location>
</feature>
<evidence type="ECO:0000313" key="4">
    <source>
        <dbReference type="RefSeq" id="XP_017783203.1"/>
    </source>
</evidence>
<proteinExistence type="predicted"/>
<dbReference type="SUPFAM" id="SSF63748">
    <property type="entry name" value="Tudor/PWWP/MBT"/>
    <property type="match status" value="7"/>
</dbReference>
<protein>
    <submittedName>
        <fullName evidence="4">Maternal protein tudor isoform X1</fullName>
    </submittedName>
</protein>
<feature type="domain" description="Tudor" evidence="2">
    <location>
        <begin position="797"/>
        <end position="855"/>
    </location>
</feature>
<feature type="domain" description="Tudor" evidence="2">
    <location>
        <begin position="1275"/>
        <end position="1335"/>
    </location>
</feature>
<evidence type="ECO:0000259" key="2">
    <source>
        <dbReference type="PROSITE" id="PS50304"/>
    </source>
</evidence>
<name>A0ABM1N8Q3_NICVS</name>
<dbReference type="PROSITE" id="PS50304">
    <property type="entry name" value="TUDOR"/>
    <property type="match status" value="7"/>
</dbReference>